<feature type="non-terminal residue" evidence="16">
    <location>
        <position position="1"/>
    </location>
</feature>
<dbReference type="PANTHER" id="PTHR17098:SF2">
    <property type="entry name" value="NADH DEHYDROGENASE [UBIQUINONE] 1 ALPHA SUBCOMPLEX SUBUNIT 1"/>
    <property type="match status" value="1"/>
</dbReference>
<sequence>MWYEILPGLAVMTVCLTIPGLSTMFIHKLTNGWKEKRVAQIPYQWYMMERDKRVSGENKYYKSKVTFKCIVKCNAMHIIHIQIIYIFTFFIVLQFFCKKEDFWNTQNCFFFILVILNLSFKIVY</sequence>
<protein>
    <recommendedName>
        <fullName evidence="4">NADH dehydrogenase [ubiquinone] 1 alpha subcomplex subunit 1</fullName>
    </recommendedName>
    <alternativeName>
        <fullName evidence="14">Complex I-MWFE</fullName>
    </alternativeName>
    <alternativeName>
        <fullName evidence="13">NADH-ubiquinone oxidoreductase MWFE subunit</fullName>
    </alternativeName>
</protein>
<comment type="subcellular location">
    <subcellularLocation>
        <location evidence="2">Mitochondrion inner membrane</location>
        <topology evidence="2">Single-pass membrane protein</topology>
        <orientation evidence="2">Matrix side</orientation>
    </subcellularLocation>
</comment>
<evidence type="ECO:0000256" key="3">
    <source>
        <dbReference type="ARBA" id="ARBA00009960"/>
    </source>
</evidence>
<keyword evidence="10 15" id="KW-1133">Transmembrane helix</keyword>
<evidence type="ECO:0000256" key="6">
    <source>
        <dbReference type="ARBA" id="ARBA00022660"/>
    </source>
</evidence>
<dbReference type="Proteomes" id="UP000886611">
    <property type="component" value="Unassembled WGS sequence"/>
</dbReference>
<dbReference type="Pfam" id="PF15879">
    <property type="entry name" value="MWFE"/>
    <property type="match status" value="1"/>
</dbReference>
<evidence type="ECO:0000313" key="17">
    <source>
        <dbReference type="Proteomes" id="UP000886611"/>
    </source>
</evidence>
<dbReference type="InterPro" id="IPR017384">
    <property type="entry name" value="NADH_Ub_cplx-1_asu_su-1"/>
</dbReference>
<evidence type="ECO:0000256" key="2">
    <source>
        <dbReference type="ARBA" id="ARBA00004298"/>
    </source>
</evidence>
<feature type="transmembrane region" description="Helical" evidence="15">
    <location>
        <begin position="102"/>
        <end position="120"/>
    </location>
</feature>
<keyword evidence="5" id="KW-0813">Transport</keyword>
<keyword evidence="6" id="KW-0679">Respiratory chain</keyword>
<comment type="function">
    <text evidence="1">Accessory subunit of the mitochondrial membrane respiratory chain NADH dehydrogenase (Complex I), that is believed not to be involved in catalysis. Complex I functions in the transfer of electrons from NADH to the respiratory chain. The immediate electron acceptor for the enzyme is believed to be ubiquinone.</text>
</comment>
<keyword evidence="7 15" id="KW-0812">Transmembrane</keyword>
<evidence type="ECO:0000256" key="1">
    <source>
        <dbReference type="ARBA" id="ARBA00003195"/>
    </source>
</evidence>
<evidence type="ECO:0000256" key="4">
    <source>
        <dbReference type="ARBA" id="ARBA00016392"/>
    </source>
</evidence>
<evidence type="ECO:0000256" key="7">
    <source>
        <dbReference type="ARBA" id="ARBA00022692"/>
    </source>
</evidence>
<evidence type="ECO:0000256" key="5">
    <source>
        <dbReference type="ARBA" id="ARBA00022448"/>
    </source>
</evidence>
<keyword evidence="11" id="KW-0496">Mitochondrion</keyword>
<organism evidence="16 17">
    <name type="scientific">Polypterus senegalus</name>
    <name type="common">Senegal bichir</name>
    <dbReference type="NCBI Taxonomy" id="55291"/>
    <lineage>
        <taxon>Eukaryota</taxon>
        <taxon>Metazoa</taxon>
        <taxon>Chordata</taxon>
        <taxon>Craniata</taxon>
        <taxon>Vertebrata</taxon>
        <taxon>Euteleostomi</taxon>
        <taxon>Actinopterygii</taxon>
        <taxon>Polypteriformes</taxon>
        <taxon>Polypteridae</taxon>
        <taxon>Polypterus</taxon>
    </lineage>
</organism>
<evidence type="ECO:0000256" key="12">
    <source>
        <dbReference type="ARBA" id="ARBA00023136"/>
    </source>
</evidence>
<keyword evidence="17" id="KW-1185">Reference proteome</keyword>
<evidence type="ECO:0000256" key="10">
    <source>
        <dbReference type="ARBA" id="ARBA00022989"/>
    </source>
</evidence>
<gene>
    <name evidence="16" type="primary">Ndufa1</name>
    <name evidence="16" type="ORF">GTO96_0002863</name>
</gene>
<comment type="similarity">
    <text evidence="3">Belongs to the complex I NDUFA1 subunit family.</text>
</comment>
<keyword evidence="12 15" id="KW-0472">Membrane</keyword>
<dbReference type="AlphaFoldDB" id="A0A8X7X9D9"/>
<comment type="caution">
    <text evidence="16">The sequence shown here is derived from an EMBL/GenBank/DDBJ whole genome shotgun (WGS) entry which is preliminary data.</text>
</comment>
<dbReference type="EMBL" id="JAATIS010003638">
    <property type="protein sequence ID" value="KAG2463851.1"/>
    <property type="molecule type" value="Genomic_DNA"/>
</dbReference>
<reference evidence="16 17" key="1">
    <citation type="journal article" date="2021" name="Cell">
        <title>Tracing the genetic footprints of vertebrate landing in non-teleost ray-finned fishes.</title>
        <authorList>
            <person name="Bi X."/>
            <person name="Wang K."/>
            <person name="Yang L."/>
            <person name="Pan H."/>
            <person name="Jiang H."/>
            <person name="Wei Q."/>
            <person name="Fang M."/>
            <person name="Yu H."/>
            <person name="Zhu C."/>
            <person name="Cai Y."/>
            <person name="He Y."/>
            <person name="Gan X."/>
            <person name="Zeng H."/>
            <person name="Yu D."/>
            <person name="Zhu Y."/>
            <person name="Jiang H."/>
            <person name="Qiu Q."/>
            <person name="Yang H."/>
            <person name="Zhang Y.E."/>
            <person name="Wang W."/>
            <person name="Zhu M."/>
            <person name="He S."/>
            <person name="Zhang G."/>
        </authorList>
    </citation>
    <scope>NUCLEOTIDE SEQUENCE [LARGE SCALE GENOMIC DNA]</scope>
    <source>
        <strain evidence="16">Bchr_013</strain>
    </source>
</reference>
<evidence type="ECO:0000256" key="13">
    <source>
        <dbReference type="ARBA" id="ARBA00029847"/>
    </source>
</evidence>
<evidence type="ECO:0000256" key="15">
    <source>
        <dbReference type="SAM" id="Phobius"/>
    </source>
</evidence>
<dbReference type="GO" id="GO:0005743">
    <property type="term" value="C:mitochondrial inner membrane"/>
    <property type="evidence" value="ECO:0007669"/>
    <property type="project" value="UniProtKB-SubCell"/>
</dbReference>
<keyword evidence="8" id="KW-0999">Mitochondrion inner membrane</keyword>
<feature type="non-terminal residue" evidence="16">
    <location>
        <position position="124"/>
    </location>
</feature>
<dbReference type="PANTHER" id="PTHR17098">
    <property type="entry name" value="NADH-UBIQUINONE OXIDOREDUCTASE MWFE SUBUNIT"/>
    <property type="match status" value="1"/>
</dbReference>
<feature type="transmembrane region" description="Helical" evidence="15">
    <location>
        <begin position="6"/>
        <end position="27"/>
    </location>
</feature>
<evidence type="ECO:0000313" key="16">
    <source>
        <dbReference type="EMBL" id="KAG2463851.1"/>
    </source>
</evidence>
<keyword evidence="9" id="KW-0249">Electron transport</keyword>
<name>A0A8X7X9D9_POLSE</name>
<feature type="transmembrane region" description="Helical" evidence="15">
    <location>
        <begin position="78"/>
        <end position="96"/>
    </location>
</feature>
<evidence type="ECO:0000256" key="14">
    <source>
        <dbReference type="ARBA" id="ARBA00033255"/>
    </source>
</evidence>
<evidence type="ECO:0000256" key="11">
    <source>
        <dbReference type="ARBA" id="ARBA00023128"/>
    </source>
</evidence>
<evidence type="ECO:0000256" key="8">
    <source>
        <dbReference type="ARBA" id="ARBA00022792"/>
    </source>
</evidence>
<accession>A0A8X7X9D9</accession>
<evidence type="ECO:0000256" key="9">
    <source>
        <dbReference type="ARBA" id="ARBA00022982"/>
    </source>
</evidence>
<proteinExistence type="inferred from homology"/>